<gene>
    <name evidence="1" type="ORF">AGERDE_LOCUS6102</name>
</gene>
<comment type="caution">
    <text evidence="1">The sequence shown here is derived from an EMBL/GenBank/DDBJ whole genome shotgun (WGS) entry which is preliminary data.</text>
</comment>
<protein>
    <submittedName>
        <fullName evidence="1">558_t:CDS:1</fullName>
    </submittedName>
</protein>
<dbReference type="EMBL" id="CAJVPL010000903">
    <property type="protein sequence ID" value="CAG8539275.1"/>
    <property type="molecule type" value="Genomic_DNA"/>
</dbReference>
<sequence length="117" mass="14061">MAELDEFTGTHTTYDKKILEKITEDFETKRKEIDEFKLDEEKERTITAKEWTTKPIKDLTRRNGKELIGSSIWQKGITYRNMERIIVIVAILFSIVKLKRFQFYKLPVILIIETHYY</sequence>
<reference evidence="1" key="1">
    <citation type="submission" date="2021-06" db="EMBL/GenBank/DDBJ databases">
        <authorList>
            <person name="Kallberg Y."/>
            <person name="Tangrot J."/>
            <person name="Rosling A."/>
        </authorList>
    </citation>
    <scope>NUCLEOTIDE SEQUENCE</scope>
    <source>
        <strain evidence="1">MT106</strain>
    </source>
</reference>
<accession>A0A9N9FKF1</accession>
<proteinExistence type="predicted"/>
<organism evidence="1 2">
    <name type="scientific">Ambispora gerdemannii</name>
    <dbReference type="NCBI Taxonomy" id="144530"/>
    <lineage>
        <taxon>Eukaryota</taxon>
        <taxon>Fungi</taxon>
        <taxon>Fungi incertae sedis</taxon>
        <taxon>Mucoromycota</taxon>
        <taxon>Glomeromycotina</taxon>
        <taxon>Glomeromycetes</taxon>
        <taxon>Archaeosporales</taxon>
        <taxon>Ambisporaceae</taxon>
        <taxon>Ambispora</taxon>
    </lineage>
</organism>
<evidence type="ECO:0000313" key="1">
    <source>
        <dbReference type="EMBL" id="CAG8539275.1"/>
    </source>
</evidence>
<keyword evidence="2" id="KW-1185">Reference proteome</keyword>
<dbReference type="Proteomes" id="UP000789831">
    <property type="component" value="Unassembled WGS sequence"/>
</dbReference>
<evidence type="ECO:0000313" key="2">
    <source>
        <dbReference type="Proteomes" id="UP000789831"/>
    </source>
</evidence>
<dbReference type="AlphaFoldDB" id="A0A9N9FKF1"/>
<name>A0A9N9FKF1_9GLOM</name>